<evidence type="ECO:0000256" key="12">
    <source>
        <dbReference type="RuleBase" id="RU000679"/>
    </source>
</evidence>
<accession>E9IU98</accession>
<keyword evidence="3 12" id="KW-0813">Transport</keyword>
<dbReference type="AlphaFoldDB" id="E9IU98"/>
<evidence type="ECO:0000256" key="1">
    <source>
        <dbReference type="ARBA" id="ARBA00004141"/>
    </source>
</evidence>
<evidence type="ECO:0000256" key="8">
    <source>
        <dbReference type="ARBA" id="ARBA00023065"/>
    </source>
</evidence>
<comment type="subcellular location">
    <subcellularLocation>
        <location evidence="1">Membrane</location>
        <topology evidence="1">Multi-pass membrane protein</topology>
    </subcellularLocation>
</comment>
<evidence type="ECO:0000256" key="3">
    <source>
        <dbReference type="ARBA" id="ARBA00022448"/>
    </source>
</evidence>
<dbReference type="Pfam" id="PF00858">
    <property type="entry name" value="ASC"/>
    <property type="match status" value="1"/>
</dbReference>
<dbReference type="HOGENOM" id="CLU_2534040_0_0_1"/>
<protein>
    <submittedName>
        <fullName evidence="14">Uncharacterized protein</fullName>
    </submittedName>
</protein>
<keyword evidence="11 12" id="KW-0407">Ion channel</keyword>
<proteinExistence type="inferred from homology"/>
<dbReference type="InterPro" id="IPR001873">
    <property type="entry name" value="ENaC"/>
</dbReference>
<dbReference type="GO" id="GO:0005272">
    <property type="term" value="F:sodium channel activity"/>
    <property type="evidence" value="ECO:0007669"/>
    <property type="project" value="UniProtKB-KW"/>
</dbReference>
<gene>
    <name evidence="14" type="ORF">SINV_01981</name>
</gene>
<organism>
    <name type="scientific">Solenopsis invicta</name>
    <name type="common">Red imported fire ant</name>
    <name type="synonym">Solenopsis wagneri</name>
    <dbReference type="NCBI Taxonomy" id="13686"/>
    <lineage>
        <taxon>Eukaryota</taxon>
        <taxon>Metazoa</taxon>
        <taxon>Ecdysozoa</taxon>
        <taxon>Arthropoda</taxon>
        <taxon>Hexapoda</taxon>
        <taxon>Insecta</taxon>
        <taxon>Pterygota</taxon>
        <taxon>Neoptera</taxon>
        <taxon>Endopterygota</taxon>
        <taxon>Hymenoptera</taxon>
        <taxon>Apocrita</taxon>
        <taxon>Aculeata</taxon>
        <taxon>Formicoidea</taxon>
        <taxon>Formicidae</taxon>
        <taxon>Myrmicinae</taxon>
        <taxon>Solenopsis</taxon>
    </lineage>
</organism>
<reference evidence="14" key="1">
    <citation type="journal article" date="2011" name="Proc. Natl. Acad. Sci. U.S.A.">
        <title>The genome of the fire ant Solenopsis invicta.</title>
        <authorList>
            <person name="Wurm Y."/>
            <person name="Wang J."/>
            <person name="Riba-Grognuz O."/>
            <person name="Corona M."/>
            <person name="Nygaard S."/>
            <person name="Hunt B.G."/>
            <person name="Ingram K.K."/>
            <person name="Falquet L."/>
            <person name="Nipitwattanaphon M."/>
            <person name="Gotzek D."/>
            <person name="Dijkstra M.B."/>
            <person name="Oettler J."/>
            <person name="Comtesse F."/>
            <person name="Shih C.J."/>
            <person name="Wu W.J."/>
            <person name="Yang C.C."/>
            <person name="Thomas J."/>
            <person name="Beaudoing E."/>
            <person name="Pradervand S."/>
            <person name="Flegel V."/>
            <person name="Cook E.D."/>
            <person name="Fabbretti R."/>
            <person name="Stockinger H."/>
            <person name="Long L."/>
            <person name="Farmerie W.G."/>
            <person name="Oakey J."/>
            <person name="Boomsma J.J."/>
            <person name="Pamilo P."/>
            <person name="Yi S.V."/>
            <person name="Heinze J."/>
            <person name="Goodisman M.A."/>
            <person name="Farinelli L."/>
            <person name="Harshman K."/>
            <person name="Hulo N."/>
            <person name="Cerutti L."/>
            <person name="Xenarios I."/>
            <person name="Shoemaker D."/>
            <person name="Keller L."/>
        </authorList>
    </citation>
    <scope>NUCLEOTIDE SEQUENCE [LARGE SCALE GENOMIC DNA]</scope>
</reference>
<evidence type="ECO:0000256" key="2">
    <source>
        <dbReference type="ARBA" id="ARBA00007193"/>
    </source>
</evidence>
<evidence type="ECO:0000256" key="7">
    <source>
        <dbReference type="ARBA" id="ARBA00023053"/>
    </source>
</evidence>
<keyword evidence="6 13" id="KW-1133">Transmembrane helix</keyword>
<keyword evidence="7" id="KW-0915">Sodium</keyword>
<name>E9IU98_SOLIN</name>
<keyword evidence="10 12" id="KW-0739">Sodium transport</keyword>
<evidence type="ECO:0000256" key="13">
    <source>
        <dbReference type="SAM" id="Phobius"/>
    </source>
</evidence>
<feature type="non-terminal residue" evidence="14">
    <location>
        <position position="1"/>
    </location>
</feature>
<keyword evidence="5 12" id="KW-0812">Transmembrane</keyword>
<evidence type="ECO:0000313" key="14">
    <source>
        <dbReference type="EMBL" id="EFZ15855.1"/>
    </source>
</evidence>
<evidence type="ECO:0000256" key="6">
    <source>
        <dbReference type="ARBA" id="ARBA00022989"/>
    </source>
</evidence>
<keyword evidence="9 13" id="KW-0472">Membrane</keyword>
<keyword evidence="4 12" id="KW-0894">Sodium channel</keyword>
<evidence type="ECO:0000256" key="11">
    <source>
        <dbReference type="ARBA" id="ARBA00023303"/>
    </source>
</evidence>
<comment type="similarity">
    <text evidence="2 12">Belongs to the amiloride-sensitive sodium channel (TC 1.A.6) family.</text>
</comment>
<dbReference type="GO" id="GO:0016020">
    <property type="term" value="C:membrane"/>
    <property type="evidence" value="ECO:0007669"/>
    <property type="project" value="UniProtKB-SubCell"/>
</dbReference>
<evidence type="ECO:0000256" key="9">
    <source>
        <dbReference type="ARBA" id="ARBA00023136"/>
    </source>
</evidence>
<keyword evidence="8 12" id="KW-0406">Ion transport</keyword>
<evidence type="ECO:0000256" key="10">
    <source>
        <dbReference type="ARBA" id="ARBA00023201"/>
    </source>
</evidence>
<evidence type="ECO:0000256" key="4">
    <source>
        <dbReference type="ARBA" id="ARBA00022461"/>
    </source>
</evidence>
<dbReference type="EMBL" id="GL765862">
    <property type="protein sequence ID" value="EFZ15855.1"/>
    <property type="molecule type" value="Genomic_DNA"/>
</dbReference>
<evidence type="ECO:0000256" key="5">
    <source>
        <dbReference type="ARBA" id="ARBA00022692"/>
    </source>
</evidence>
<feature type="non-terminal residue" evidence="14">
    <location>
        <position position="84"/>
    </location>
</feature>
<sequence length="84" mass="9943">RFNCLAPLTKYHNFSFTVIYILNILFRILWVIIHNLTISFLVVIVYTSYQEYVTTPLVTSMETDNYKTTNLSFPELACMHVTDW</sequence>
<feature type="transmembrane region" description="Helical" evidence="13">
    <location>
        <begin position="20"/>
        <end position="46"/>
    </location>
</feature>